<reference evidence="7 8" key="1">
    <citation type="journal article" date="2007" name="Genome Res.">
        <title>Genome characteristics of facultatively symbiotic Frankia sp. strains reflect host range and host plant biogeography.</title>
        <authorList>
            <person name="Normand P."/>
            <person name="Lapierre P."/>
            <person name="Tisa L.S."/>
            <person name="Gogarten J.P."/>
            <person name="Alloisio N."/>
            <person name="Bagnarol E."/>
            <person name="Bassi C.A."/>
            <person name="Berry A.M."/>
            <person name="Bickhart D.M."/>
            <person name="Choisne N."/>
            <person name="Couloux A."/>
            <person name="Cournoyer B."/>
            <person name="Cruveiller S."/>
            <person name="Daubin V."/>
            <person name="Demange N."/>
            <person name="Francino M.P."/>
            <person name="Goltsman E."/>
            <person name="Huang Y."/>
            <person name="Kopp O.R."/>
            <person name="Labarre L."/>
            <person name="Lapidus A."/>
            <person name="Lavire C."/>
            <person name="Marechal J."/>
            <person name="Martinez M."/>
            <person name="Mastronunzio J.E."/>
            <person name="Mullin B.C."/>
            <person name="Niemann J."/>
            <person name="Pujic P."/>
            <person name="Rawnsley T."/>
            <person name="Rouy Z."/>
            <person name="Schenowitz C."/>
            <person name="Sellstedt A."/>
            <person name="Tavares F."/>
            <person name="Tomkins J.P."/>
            <person name="Vallenet D."/>
            <person name="Valverde C."/>
            <person name="Wall L.G."/>
            <person name="Wang Y."/>
            <person name="Medigue C."/>
            <person name="Benson D.R."/>
        </authorList>
    </citation>
    <scope>NUCLEOTIDE SEQUENCE [LARGE SCALE GENOMIC DNA]</scope>
    <source>
        <strain evidence="8">DSM 45818 / CECT 9043 / CcI3</strain>
    </source>
</reference>
<dbReference type="PhylomeDB" id="Q2J5N6"/>
<dbReference type="HOGENOM" id="CLU_018283_0_0_11"/>
<feature type="transmembrane region" description="Helical" evidence="4">
    <location>
        <begin position="569"/>
        <end position="590"/>
    </location>
</feature>
<feature type="region of interest" description="Disordered" evidence="3">
    <location>
        <begin position="386"/>
        <end position="417"/>
    </location>
</feature>
<keyword evidence="4" id="KW-0812">Transmembrane</keyword>
<dbReference type="AlphaFoldDB" id="Q2J5N6"/>
<evidence type="ECO:0000256" key="4">
    <source>
        <dbReference type="SAM" id="Phobius"/>
    </source>
</evidence>
<dbReference type="RefSeq" id="WP_011438426.1">
    <property type="nucleotide sequence ID" value="NC_007777.1"/>
</dbReference>
<sequence length="672" mass="71054">MTGDRPQSEAIADATIADEIVTETLLRCWVRETGVRLPADARTLGIDLPASGLSVRATLTHHSPAGWHGFGPPRLVCAAREPAPVDAGLLAALLVREVVTRDGLPPALGAQALGRIIDSAGWIASCLAARGPGPDPATIPPFLAAEQALITGHPFHPAAKSRQGASPEALATYSPEVGGSFALHWFAAHPSVVTVSGSTTTRSGGRDQALGTNGRGLIRLLADLAREDAGAEEPKSDLSAASGSGPDRHGPPGLTGSPRTGGRDRPDIPAGYVVVPAHPWQADEVSRREPVAELLADGRLIDLGVSGHRWYPTSSLRTVWRPEIPVMLKLSLGMRITNSRRVLQLDELRLGAMTARLIDAGLGAALAARHPNFRLIGEPGWVAVTRPGGEGRPRTGPATPLRIGSGERRDGGRDEDGVGLETAVRVNPFGSVDRVVCAAALIAPRPERTTDSRGRARTAMLPRILTTLAGSLSDPLPTLTDAWFDRYLTVVAAPVVDLYLHFGIGVEAHLQNTLVTLDAAGWPIAGWYRDSQGYYVATSATAEVQQLLPGFGTGLNAIFDDALVAERTIYYLFVNNVFALAGALGVAGVADERRLLGRVRGLLHRLDEDGPRGRGLRPPAARRALITRLLDSPTLPCKANLRTCVDGRDELVGPVATQSVYVPIPNPLLEAS</sequence>
<protein>
    <submittedName>
        <fullName evidence="7">IucA/IucC</fullName>
    </submittedName>
</protein>
<dbReference type="Gene3D" id="6.10.250.3370">
    <property type="match status" value="1"/>
</dbReference>
<feature type="compositionally biased region" description="Basic and acidic residues" evidence="3">
    <location>
        <begin position="405"/>
        <end position="416"/>
    </location>
</feature>
<keyword evidence="8" id="KW-1185">Reference proteome</keyword>
<evidence type="ECO:0000259" key="6">
    <source>
        <dbReference type="Pfam" id="PF06276"/>
    </source>
</evidence>
<comment type="pathway">
    <text evidence="1">Siderophore biosynthesis.</text>
</comment>
<evidence type="ECO:0000256" key="3">
    <source>
        <dbReference type="SAM" id="MobiDB-lite"/>
    </source>
</evidence>
<evidence type="ECO:0000313" key="7">
    <source>
        <dbReference type="EMBL" id="ABD13406.1"/>
    </source>
</evidence>
<name>Q2J5N6_FRACC</name>
<dbReference type="InterPro" id="IPR037455">
    <property type="entry name" value="LucA/IucC-like"/>
</dbReference>
<feature type="domain" description="Aerobactin siderophore biosynthesis IucA/IucC-like C-terminal" evidence="6">
    <location>
        <begin position="482"/>
        <end position="646"/>
    </location>
</feature>
<proteinExistence type="inferred from homology"/>
<dbReference type="PANTHER" id="PTHR34384:SF5">
    <property type="entry name" value="L-2,3-DIAMINOPROPANOATE--CITRATE LIGASE"/>
    <property type="match status" value="1"/>
</dbReference>
<gene>
    <name evidence="7" type="ordered locus">Francci3_4056</name>
</gene>
<dbReference type="Pfam" id="PF04183">
    <property type="entry name" value="IucA_IucC"/>
    <property type="match status" value="1"/>
</dbReference>
<evidence type="ECO:0000259" key="5">
    <source>
        <dbReference type="Pfam" id="PF04183"/>
    </source>
</evidence>
<comment type="similarity">
    <text evidence="2">Belongs to the IucA/IucC family.</text>
</comment>
<dbReference type="KEGG" id="fra:Francci3_4056"/>
<dbReference type="PANTHER" id="PTHR34384">
    <property type="entry name" value="L-2,3-DIAMINOPROPANOATE--CITRATE LIGASE"/>
    <property type="match status" value="1"/>
</dbReference>
<dbReference type="EMBL" id="CP000249">
    <property type="protein sequence ID" value="ABD13406.1"/>
    <property type="molecule type" value="Genomic_DNA"/>
</dbReference>
<dbReference type="GO" id="GO:0016881">
    <property type="term" value="F:acid-amino acid ligase activity"/>
    <property type="evidence" value="ECO:0007669"/>
    <property type="project" value="UniProtKB-ARBA"/>
</dbReference>
<keyword evidence="4" id="KW-1133">Transmembrane helix</keyword>
<dbReference type="InterPro" id="IPR022770">
    <property type="entry name" value="IucA/IucC-like_C"/>
</dbReference>
<evidence type="ECO:0000256" key="2">
    <source>
        <dbReference type="ARBA" id="ARBA00007832"/>
    </source>
</evidence>
<dbReference type="eggNOG" id="COG4264">
    <property type="taxonomic scope" value="Bacteria"/>
</dbReference>
<keyword evidence="4" id="KW-0472">Membrane</keyword>
<feature type="domain" description="Aerobactin siderophore biosynthesis IucA/IucC N-terminal" evidence="5">
    <location>
        <begin position="142"/>
        <end position="442"/>
    </location>
</feature>
<dbReference type="GO" id="GO:0019290">
    <property type="term" value="P:siderophore biosynthetic process"/>
    <property type="evidence" value="ECO:0007669"/>
    <property type="project" value="InterPro"/>
</dbReference>
<dbReference type="Pfam" id="PF06276">
    <property type="entry name" value="FhuF"/>
    <property type="match status" value="1"/>
</dbReference>
<dbReference type="STRING" id="106370.Francci3_4056"/>
<feature type="region of interest" description="Disordered" evidence="3">
    <location>
        <begin position="228"/>
        <end position="267"/>
    </location>
</feature>
<dbReference type="Gene3D" id="1.10.510.40">
    <property type="match status" value="1"/>
</dbReference>
<accession>Q2J5N6</accession>
<dbReference type="InterPro" id="IPR007310">
    <property type="entry name" value="Aerobactin_biosyn_IucA/IucC_N"/>
</dbReference>
<organism evidence="7 8">
    <name type="scientific">Frankia casuarinae (strain DSM 45818 / CECT 9043 / HFP020203 / CcI3)</name>
    <dbReference type="NCBI Taxonomy" id="106370"/>
    <lineage>
        <taxon>Bacteria</taxon>
        <taxon>Bacillati</taxon>
        <taxon>Actinomycetota</taxon>
        <taxon>Actinomycetes</taxon>
        <taxon>Frankiales</taxon>
        <taxon>Frankiaceae</taxon>
        <taxon>Frankia</taxon>
    </lineage>
</organism>
<evidence type="ECO:0000313" key="8">
    <source>
        <dbReference type="Proteomes" id="UP000001937"/>
    </source>
</evidence>
<evidence type="ECO:0000256" key="1">
    <source>
        <dbReference type="ARBA" id="ARBA00004924"/>
    </source>
</evidence>
<dbReference type="Proteomes" id="UP000001937">
    <property type="component" value="Chromosome"/>
</dbReference>